<dbReference type="GO" id="GO:0000981">
    <property type="term" value="F:DNA-binding transcription factor activity, RNA polymerase II-specific"/>
    <property type="evidence" value="ECO:0007669"/>
    <property type="project" value="TreeGrafter"/>
</dbReference>
<evidence type="ECO:0000313" key="8">
    <source>
        <dbReference type="EMBL" id="KAJ8654201.1"/>
    </source>
</evidence>
<evidence type="ECO:0000256" key="6">
    <source>
        <dbReference type="SAM" id="MobiDB-lite"/>
    </source>
</evidence>
<dbReference type="InterPro" id="IPR036236">
    <property type="entry name" value="Znf_C2H2_sf"/>
</dbReference>
<keyword evidence="2" id="KW-0677">Repeat</keyword>
<dbReference type="FunFam" id="3.30.160.60:FF:000110">
    <property type="entry name" value="Zinc finger protein-like"/>
    <property type="match status" value="1"/>
</dbReference>
<dbReference type="Proteomes" id="UP001234581">
    <property type="component" value="Unassembled WGS sequence"/>
</dbReference>
<evidence type="ECO:0000259" key="7">
    <source>
        <dbReference type="PROSITE" id="PS50157"/>
    </source>
</evidence>
<dbReference type="PROSITE" id="PS00028">
    <property type="entry name" value="ZINC_FINGER_C2H2_1"/>
    <property type="match status" value="2"/>
</dbReference>
<evidence type="ECO:0000256" key="2">
    <source>
        <dbReference type="ARBA" id="ARBA00022737"/>
    </source>
</evidence>
<feature type="domain" description="C2H2-type" evidence="7">
    <location>
        <begin position="189"/>
        <end position="218"/>
    </location>
</feature>
<feature type="compositionally biased region" description="Pro residues" evidence="6">
    <location>
        <begin position="116"/>
        <end position="128"/>
    </location>
</feature>
<organism evidence="8 9">
    <name type="scientific">Lichtheimia ornata</name>
    <dbReference type="NCBI Taxonomy" id="688661"/>
    <lineage>
        <taxon>Eukaryota</taxon>
        <taxon>Fungi</taxon>
        <taxon>Fungi incertae sedis</taxon>
        <taxon>Mucoromycota</taxon>
        <taxon>Mucoromycotina</taxon>
        <taxon>Mucoromycetes</taxon>
        <taxon>Mucorales</taxon>
        <taxon>Lichtheimiaceae</taxon>
        <taxon>Lichtheimia</taxon>
    </lineage>
</organism>
<feature type="region of interest" description="Disordered" evidence="6">
    <location>
        <begin position="112"/>
        <end position="185"/>
    </location>
</feature>
<dbReference type="Gene3D" id="3.30.160.60">
    <property type="entry name" value="Classic Zinc Finger"/>
    <property type="match status" value="3"/>
</dbReference>
<dbReference type="GO" id="GO:0008270">
    <property type="term" value="F:zinc ion binding"/>
    <property type="evidence" value="ECO:0007669"/>
    <property type="project" value="UniProtKB-KW"/>
</dbReference>
<evidence type="ECO:0000256" key="4">
    <source>
        <dbReference type="ARBA" id="ARBA00022833"/>
    </source>
</evidence>
<evidence type="ECO:0000256" key="1">
    <source>
        <dbReference type="ARBA" id="ARBA00022723"/>
    </source>
</evidence>
<sequence length="299" mass="33103">MTSYSQDPFMSCWEQQTSLPFDDALLSAVTTSEYDYFIPQDNNNSIFTHADASAEFYPSPIYSPIADGSEFSTTTSLMPPSPPPPPAAVNMLDPYCATSACSPTSFGCPDTSSHFYPPPPPPPPPSIPPMTLQAAYDQHQHQQQQVAMPTTTPILSTPPSPKRYRSSKRSTKKQQQQKRITKQHVTGTYHCQHPGCGKTFTRPYNLTSHMRTHTSERPYACSHCGRRFARQHDRNRHEKLHWNIKPYVCSNCSKPFARMDALNRHLKVENGCGSAVAAVAAAASFMVTHGGAIFSHGLA</sequence>
<feature type="domain" description="C2H2-type" evidence="7">
    <location>
        <begin position="247"/>
        <end position="271"/>
    </location>
</feature>
<dbReference type="EMBL" id="JARTCD010000065">
    <property type="protein sequence ID" value="KAJ8654201.1"/>
    <property type="molecule type" value="Genomic_DNA"/>
</dbReference>
<name>A0AAD7XVD0_9FUNG</name>
<keyword evidence="3 5" id="KW-0863">Zinc-finger</keyword>
<evidence type="ECO:0000313" key="9">
    <source>
        <dbReference type="Proteomes" id="UP001234581"/>
    </source>
</evidence>
<comment type="caution">
    <text evidence="8">The sequence shown here is derived from an EMBL/GenBank/DDBJ whole genome shotgun (WGS) entry which is preliminary data.</text>
</comment>
<feature type="domain" description="C2H2-type" evidence="7">
    <location>
        <begin position="219"/>
        <end position="246"/>
    </location>
</feature>
<dbReference type="FunFam" id="3.30.160.60:FF:000125">
    <property type="entry name" value="Putative zinc finger protein 143"/>
    <property type="match status" value="1"/>
</dbReference>
<reference evidence="8 9" key="1">
    <citation type="submission" date="2023-03" db="EMBL/GenBank/DDBJ databases">
        <title>Genome sequence of Lichtheimia ornata CBS 291.66.</title>
        <authorList>
            <person name="Mohabir J.T."/>
            <person name="Shea T.P."/>
            <person name="Kurbessoian T."/>
            <person name="Berby B."/>
            <person name="Fontaine J."/>
            <person name="Livny J."/>
            <person name="Gnirke A."/>
            <person name="Stajich J.E."/>
            <person name="Cuomo C.A."/>
        </authorList>
    </citation>
    <scope>NUCLEOTIDE SEQUENCE [LARGE SCALE GENOMIC DNA]</scope>
    <source>
        <strain evidence="8">CBS 291.66</strain>
    </source>
</reference>
<protein>
    <recommendedName>
        <fullName evidence="7">C2H2-type domain-containing protein</fullName>
    </recommendedName>
</protein>
<dbReference type="Pfam" id="PF00096">
    <property type="entry name" value="zf-C2H2"/>
    <property type="match status" value="3"/>
</dbReference>
<keyword evidence="9" id="KW-1185">Reference proteome</keyword>
<keyword evidence="4" id="KW-0862">Zinc</keyword>
<dbReference type="SUPFAM" id="SSF57667">
    <property type="entry name" value="beta-beta-alpha zinc fingers"/>
    <property type="match status" value="2"/>
</dbReference>
<gene>
    <name evidence="8" type="ORF">O0I10_010149</name>
</gene>
<dbReference type="PANTHER" id="PTHR23235">
    <property type="entry name" value="KRUEPPEL-LIKE TRANSCRIPTION FACTOR"/>
    <property type="match status" value="1"/>
</dbReference>
<dbReference type="InterPro" id="IPR013087">
    <property type="entry name" value="Znf_C2H2_type"/>
</dbReference>
<dbReference type="RefSeq" id="XP_058339115.1">
    <property type="nucleotide sequence ID" value="XM_058490132.1"/>
</dbReference>
<dbReference type="GO" id="GO:0000978">
    <property type="term" value="F:RNA polymerase II cis-regulatory region sequence-specific DNA binding"/>
    <property type="evidence" value="ECO:0007669"/>
    <property type="project" value="TreeGrafter"/>
</dbReference>
<evidence type="ECO:0000256" key="5">
    <source>
        <dbReference type="PROSITE-ProRule" id="PRU00042"/>
    </source>
</evidence>
<dbReference type="SMART" id="SM00355">
    <property type="entry name" value="ZnF_C2H2"/>
    <property type="match status" value="3"/>
</dbReference>
<dbReference type="GeneID" id="83217553"/>
<accession>A0AAD7XVD0</accession>
<feature type="compositionally biased region" description="Basic residues" evidence="6">
    <location>
        <begin position="162"/>
        <end position="182"/>
    </location>
</feature>
<keyword evidence="1" id="KW-0479">Metal-binding</keyword>
<dbReference type="AlphaFoldDB" id="A0AAD7XVD0"/>
<proteinExistence type="predicted"/>
<dbReference type="PANTHER" id="PTHR23235:SF120">
    <property type="entry name" value="KRUPPEL-LIKE FACTOR 15"/>
    <property type="match status" value="1"/>
</dbReference>
<feature type="compositionally biased region" description="Low complexity" evidence="6">
    <location>
        <begin position="141"/>
        <end position="155"/>
    </location>
</feature>
<dbReference type="PROSITE" id="PS50157">
    <property type="entry name" value="ZINC_FINGER_C2H2_2"/>
    <property type="match status" value="3"/>
</dbReference>
<evidence type="ECO:0000256" key="3">
    <source>
        <dbReference type="ARBA" id="ARBA00022771"/>
    </source>
</evidence>